<gene>
    <name evidence="2" type="ORF">BSTER_0929</name>
</gene>
<evidence type="ECO:0000256" key="1">
    <source>
        <dbReference type="SAM" id="Phobius"/>
    </source>
</evidence>
<comment type="caution">
    <text evidence="2">The sequence shown here is derived from an EMBL/GenBank/DDBJ whole genome shotgun (WGS) entry which is preliminary data.</text>
</comment>
<evidence type="ECO:0000313" key="2">
    <source>
        <dbReference type="EMBL" id="KFI98347.1"/>
    </source>
</evidence>
<feature type="transmembrane region" description="Helical" evidence="1">
    <location>
        <begin position="15"/>
        <end position="34"/>
    </location>
</feature>
<name>A0A087DS47_BIFAD</name>
<reference evidence="2 3" key="1">
    <citation type="submission" date="2014-03" db="EMBL/GenBank/DDBJ databases">
        <title>Genomics of Bifidobacteria.</title>
        <authorList>
            <person name="Ventura M."/>
            <person name="Milani C."/>
            <person name="Lugli G.A."/>
        </authorList>
    </citation>
    <scope>NUCLEOTIDE SEQUENCE [LARGE SCALE GENOMIC DNA]</scope>
    <source>
        <strain evidence="3">JCM 15918</strain>
    </source>
</reference>
<dbReference type="Proteomes" id="UP000029091">
    <property type="component" value="Unassembled WGS sequence"/>
</dbReference>
<keyword evidence="1" id="KW-1133">Transmembrane helix</keyword>
<dbReference type="AlphaFoldDB" id="A0A087DS47"/>
<sequence length="88" mass="9806">MTSIDGLFAILEDRGLMPAVALFSLSAVLGLLYLSSGNLKAPNPHLRQDVDARHSMRSDMARLPIRGMTLNRAWTAYLPRFPVTRVPR</sequence>
<keyword evidence="1" id="KW-0472">Membrane</keyword>
<dbReference type="EMBL" id="JGZQ01000003">
    <property type="protein sequence ID" value="KFI98347.1"/>
    <property type="molecule type" value="Genomic_DNA"/>
</dbReference>
<protein>
    <submittedName>
        <fullName evidence="2">Uncharacterized protein</fullName>
    </submittedName>
</protein>
<accession>A0A087DS47</accession>
<proteinExistence type="predicted"/>
<organism evidence="2 3">
    <name type="scientific">Bifidobacterium adolescentis JCM 15918</name>
    <dbReference type="NCBI Taxonomy" id="1437612"/>
    <lineage>
        <taxon>Bacteria</taxon>
        <taxon>Bacillati</taxon>
        <taxon>Actinomycetota</taxon>
        <taxon>Actinomycetes</taxon>
        <taxon>Bifidobacteriales</taxon>
        <taxon>Bifidobacteriaceae</taxon>
        <taxon>Bifidobacterium</taxon>
    </lineage>
</organism>
<keyword evidence="1" id="KW-0812">Transmembrane</keyword>
<evidence type="ECO:0000313" key="3">
    <source>
        <dbReference type="Proteomes" id="UP000029091"/>
    </source>
</evidence>